<dbReference type="Proteomes" id="UP001605036">
    <property type="component" value="Unassembled WGS sequence"/>
</dbReference>
<dbReference type="Pfam" id="PF13966">
    <property type="entry name" value="zf-RVT"/>
    <property type="match status" value="1"/>
</dbReference>
<dbReference type="EMBL" id="JBHFFA010000001">
    <property type="protein sequence ID" value="KAL2652195.1"/>
    <property type="molecule type" value="Genomic_DNA"/>
</dbReference>
<reference evidence="2 3" key="1">
    <citation type="submission" date="2024-09" db="EMBL/GenBank/DDBJ databases">
        <title>Chromosome-scale assembly of Riccia fluitans.</title>
        <authorList>
            <person name="Paukszto L."/>
            <person name="Sawicki J."/>
            <person name="Karawczyk K."/>
            <person name="Piernik-Szablinska J."/>
            <person name="Szczecinska M."/>
            <person name="Mazdziarz M."/>
        </authorList>
    </citation>
    <scope>NUCLEOTIDE SEQUENCE [LARGE SCALE GENOMIC DNA]</scope>
    <source>
        <strain evidence="2">Rf_01</strain>
        <tissue evidence="2">Aerial parts of the thallus</tissue>
    </source>
</reference>
<dbReference type="InterPro" id="IPR026960">
    <property type="entry name" value="RVT-Znf"/>
</dbReference>
<accession>A0ABD1ZLK2</accession>
<sequence length="344" mass="40278">MYPLLKRLGVKVLANLKDSTGRWILLARELQMRGIPLDQMQVEAVNTFQQWLHTIQIGDQRLENSPSWRWKDPTESWKGWNRKMSFWHKIYSTTETPIDVSEKWPGHTPSLTWKTRWQQLWEKGTSPRITLWLWRILHRAFFTGEKVEKMRVADDPCCRCRQTSETVVHLFYECRNSLRRWQLLREKANLTCASFRTPRGLLNLIDEALHSKKSRGSFIFIIYSLTVSIWKDRNATLFRNNNENTPLQISLEQARAELEGSVNRNVSAVRWQKSQKAMKELNQLIAGTQPTTVPGARGIEADSDTTPATELSIACPNYSPTRRPACEHPDERFVHWLVEHRSRN</sequence>
<evidence type="ECO:0000313" key="3">
    <source>
        <dbReference type="Proteomes" id="UP001605036"/>
    </source>
</evidence>
<feature type="domain" description="Reverse transcriptase zinc-binding" evidence="1">
    <location>
        <begin position="115"/>
        <end position="181"/>
    </location>
</feature>
<gene>
    <name evidence="2" type="ORF">R1flu_020323</name>
</gene>
<organism evidence="2 3">
    <name type="scientific">Riccia fluitans</name>
    <dbReference type="NCBI Taxonomy" id="41844"/>
    <lineage>
        <taxon>Eukaryota</taxon>
        <taxon>Viridiplantae</taxon>
        <taxon>Streptophyta</taxon>
        <taxon>Embryophyta</taxon>
        <taxon>Marchantiophyta</taxon>
        <taxon>Marchantiopsida</taxon>
        <taxon>Marchantiidae</taxon>
        <taxon>Marchantiales</taxon>
        <taxon>Ricciaceae</taxon>
        <taxon>Riccia</taxon>
    </lineage>
</organism>
<proteinExistence type="predicted"/>
<protein>
    <recommendedName>
        <fullName evidence="1">Reverse transcriptase zinc-binding domain-containing protein</fullName>
    </recommendedName>
</protein>
<name>A0ABD1ZLK2_9MARC</name>
<dbReference type="AlphaFoldDB" id="A0ABD1ZLK2"/>
<evidence type="ECO:0000313" key="2">
    <source>
        <dbReference type="EMBL" id="KAL2652195.1"/>
    </source>
</evidence>
<keyword evidence="3" id="KW-1185">Reference proteome</keyword>
<evidence type="ECO:0000259" key="1">
    <source>
        <dbReference type="Pfam" id="PF13966"/>
    </source>
</evidence>
<comment type="caution">
    <text evidence="2">The sequence shown here is derived from an EMBL/GenBank/DDBJ whole genome shotgun (WGS) entry which is preliminary data.</text>
</comment>